<accession>A0A9N9EQP6</accession>
<gene>
    <name evidence="1" type="ORF">AMORRO_LOCUS11408</name>
</gene>
<keyword evidence="2" id="KW-1185">Reference proteome</keyword>
<feature type="non-terminal residue" evidence="1">
    <location>
        <position position="306"/>
    </location>
</feature>
<protein>
    <submittedName>
        <fullName evidence="1">1326_t:CDS:1</fullName>
    </submittedName>
</protein>
<proteinExistence type="predicted"/>
<dbReference type="EMBL" id="CAJVPV010014408">
    <property type="protein sequence ID" value="CAG8684619.1"/>
    <property type="molecule type" value="Genomic_DNA"/>
</dbReference>
<reference evidence="1" key="1">
    <citation type="submission" date="2021-06" db="EMBL/GenBank/DDBJ databases">
        <authorList>
            <person name="Kallberg Y."/>
            <person name="Tangrot J."/>
            <person name="Rosling A."/>
        </authorList>
    </citation>
    <scope>NUCLEOTIDE SEQUENCE</scope>
    <source>
        <strain evidence="1">CL551</strain>
    </source>
</reference>
<dbReference type="Proteomes" id="UP000789342">
    <property type="component" value="Unassembled WGS sequence"/>
</dbReference>
<comment type="caution">
    <text evidence="1">The sequence shown here is derived from an EMBL/GenBank/DDBJ whole genome shotgun (WGS) entry which is preliminary data.</text>
</comment>
<sequence>MVLRPKDYEKLEIDCFDTGKNYAEGDISDSKSESNNSLELKLSDLKAQALTSQPKNNNYNPFGLKEVLAKYGIDDNRITVIPQFTPDIYDDLIDIIFFFLAHYKSLIIIDIYKLDDNDEELFHCIKKIKHRLGNMETVVDSNEAMHCSYIESILHASVRIVMHLTEKGLLLIPQLEVSGGKSHGCVDYVVKKIVNTMVENIICVTEGKQNQAGIVDETFGDSYYDYLYGIVSTASDWYFLLYSSEGIWCISKTEYHISLTESALDDDTDLCKGVKRVMEVIVGLLKDRVMIDSAPDIKRRRVEEIK</sequence>
<dbReference type="AlphaFoldDB" id="A0A9N9EQP6"/>
<evidence type="ECO:0000313" key="2">
    <source>
        <dbReference type="Proteomes" id="UP000789342"/>
    </source>
</evidence>
<dbReference type="OrthoDB" id="2432732at2759"/>
<evidence type="ECO:0000313" key="1">
    <source>
        <dbReference type="EMBL" id="CAG8684619.1"/>
    </source>
</evidence>
<name>A0A9N9EQP6_9GLOM</name>
<organism evidence="1 2">
    <name type="scientific">Acaulospora morrowiae</name>
    <dbReference type="NCBI Taxonomy" id="94023"/>
    <lineage>
        <taxon>Eukaryota</taxon>
        <taxon>Fungi</taxon>
        <taxon>Fungi incertae sedis</taxon>
        <taxon>Mucoromycota</taxon>
        <taxon>Glomeromycotina</taxon>
        <taxon>Glomeromycetes</taxon>
        <taxon>Diversisporales</taxon>
        <taxon>Acaulosporaceae</taxon>
        <taxon>Acaulospora</taxon>
    </lineage>
</organism>